<evidence type="ECO:0000256" key="1">
    <source>
        <dbReference type="ARBA" id="ARBA00023015"/>
    </source>
</evidence>
<dbReference type="InterPro" id="IPR009057">
    <property type="entry name" value="Homeodomain-like_sf"/>
</dbReference>
<dbReference type="AlphaFoldDB" id="A0A917IE96"/>
<reference evidence="6" key="2">
    <citation type="submission" date="2020-09" db="EMBL/GenBank/DDBJ databases">
        <authorList>
            <person name="Sun Q."/>
            <person name="Zhou Y."/>
        </authorList>
    </citation>
    <scope>NUCLEOTIDE SEQUENCE</scope>
    <source>
        <strain evidence="6">CGMCC 1.15794</strain>
    </source>
</reference>
<dbReference type="Proteomes" id="UP000657592">
    <property type="component" value="Unassembled WGS sequence"/>
</dbReference>
<dbReference type="Pfam" id="PF17937">
    <property type="entry name" value="TetR_C_28"/>
    <property type="match status" value="1"/>
</dbReference>
<dbReference type="SUPFAM" id="SSF46689">
    <property type="entry name" value="Homeodomain-like"/>
    <property type="match status" value="1"/>
</dbReference>
<comment type="caution">
    <text evidence="6">The sequence shown here is derived from an EMBL/GenBank/DDBJ whole genome shotgun (WGS) entry which is preliminary data.</text>
</comment>
<dbReference type="PANTHER" id="PTHR30055">
    <property type="entry name" value="HTH-TYPE TRANSCRIPTIONAL REGULATOR RUTR"/>
    <property type="match status" value="1"/>
</dbReference>
<dbReference type="PANTHER" id="PTHR30055:SF234">
    <property type="entry name" value="HTH-TYPE TRANSCRIPTIONAL REGULATOR BETI"/>
    <property type="match status" value="1"/>
</dbReference>
<dbReference type="InterPro" id="IPR050109">
    <property type="entry name" value="HTH-type_TetR-like_transc_reg"/>
</dbReference>
<keyword evidence="2 4" id="KW-0238">DNA-binding</keyword>
<accession>A0A917IE96</accession>
<dbReference type="PROSITE" id="PS50977">
    <property type="entry name" value="HTH_TETR_2"/>
    <property type="match status" value="1"/>
</dbReference>
<keyword evidence="7" id="KW-1185">Reference proteome</keyword>
<organism evidence="6 7">
    <name type="scientific">Microbacterium album</name>
    <dbReference type="NCBI Taxonomy" id="2053191"/>
    <lineage>
        <taxon>Bacteria</taxon>
        <taxon>Bacillati</taxon>
        <taxon>Actinomycetota</taxon>
        <taxon>Actinomycetes</taxon>
        <taxon>Micrococcales</taxon>
        <taxon>Microbacteriaceae</taxon>
        <taxon>Microbacterium</taxon>
    </lineage>
</organism>
<dbReference type="EMBL" id="BMJY01000003">
    <property type="protein sequence ID" value="GGH39987.1"/>
    <property type="molecule type" value="Genomic_DNA"/>
</dbReference>
<evidence type="ECO:0000313" key="6">
    <source>
        <dbReference type="EMBL" id="GGH39987.1"/>
    </source>
</evidence>
<evidence type="ECO:0000313" key="7">
    <source>
        <dbReference type="Proteomes" id="UP000657592"/>
    </source>
</evidence>
<protein>
    <submittedName>
        <fullName evidence="6">TetR family transcriptional regulator</fullName>
    </submittedName>
</protein>
<keyword evidence="1" id="KW-0805">Transcription regulation</keyword>
<gene>
    <name evidence="6" type="ORF">GCM10010921_11590</name>
</gene>
<evidence type="ECO:0000259" key="5">
    <source>
        <dbReference type="PROSITE" id="PS50977"/>
    </source>
</evidence>
<name>A0A917IE96_9MICO</name>
<dbReference type="Gene3D" id="1.10.357.10">
    <property type="entry name" value="Tetracycline Repressor, domain 2"/>
    <property type="match status" value="1"/>
</dbReference>
<dbReference type="GO" id="GO:0003700">
    <property type="term" value="F:DNA-binding transcription factor activity"/>
    <property type="evidence" value="ECO:0007669"/>
    <property type="project" value="TreeGrafter"/>
</dbReference>
<dbReference type="Pfam" id="PF00440">
    <property type="entry name" value="TetR_N"/>
    <property type="match status" value="1"/>
</dbReference>
<dbReference type="InterPro" id="IPR001647">
    <property type="entry name" value="HTH_TetR"/>
</dbReference>
<feature type="DNA-binding region" description="H-T-H motif" evidence="4">
    <location>
        <begin position="31"/>
        <end position="50"/>
    </location>
</feature>
<sequence>MDGMSRPPHAREKVLDAFEALLIDEGDRAATLDAVAGAAGVSKGGLLYHFGSKDELERGLIARLIALAEADAAIGRAAPEGPIAYYLRTSGESGGPLDRAIVAVSRLAHGGHAAASAALRDVRARWAEMLRPATRDATTLELVMLVGDGLYLNAALTGGVPGDVPTGPDLDALIALVERTAHD</sequence>
<dbReference type="InterPro" id="IPR041479">
    <property type="entry name" value="TetR_CgmR_C"/>
</dbReference>
<evidence type="ECO:0000256" key="3">
    <source>
        <dbReference type="ARBA" id="ARBA00023163"/>
    </source>
</evidence>
<proteinExistence type="predicted"/>
<evidence type="ECO:0000256" key="4">
    <source>
        <dbReference type="PROSITE-ProRule" id="PRU00335"/>
    </source>
</evidence>
<feature type="domain" description="HTH tetR-type" evidence="5">
    <location>
        <begin position="8"/>
        <end position="68"/>
    </location>
</feature>
<keyword evidence="3" id="KW-0804">Transcription</keyword>
<evidence type="ECO:0000256" key="2">
    <source>
        <dbReference type="ARBA" id="ARBA00023125"/>
    </source>
</evidence>
<dbReference type="GO" id="GO:0000976">
    <property type="term" value="F:transcription cis-regulatory region binding"/>
    <property type="evidence" value="ECO:0007669"/>
    <property type="project" value="TreeGrafter"/>
</dbReference>
<reference evidence="6" key="1">
    <citation type="journal article" date="2014" name="Int. J. Syst. Evol. Microbiol.">
        <title>Complete genome sequence of Corynebacterium casei LMG S-19264T (=DSM 44701T), isolated from a smear-ripened cheese.</title>
        <authorList>
            <consortium name="US DOE Joint Genome Institute (JGI-PGF)"/>
            <person name="Walter F."/>
            <person name="Albersmeier A."/>
            <person name="Kalinowski J."/>
            <person name="Ruckert C."/>
        </authorList>
    </citation>
    <scope>NUCLEOTIDE SEQUENCE</scope>
    <source>
        <strain evidence="6">CGMCC 1.15794</strain>
    </source>
</reference>
<dbReference type="PRINTS" id="PR00455">
    <property type="entry name" value="HTHTETR"/>
</dbReference>